<feature type="coiled-coil region" evidence="1">
    <location>
        <begin position="271"/>
        <end position="309"/>
    </location>
</feature>
<dbReference type="EMBL" id="NCKW01016843">
    <property type="protein sequence ID" value="POM60652.1"/>
    <property type="molecule type" value="Genomic_DNA"/>
</dbReference>
<keyword evidence="3" id="KW-1185">Reference proteome</keyword>
<evidence type="ECO:0000256" key="1">
    <source>
        <dbReference type="SAM" id="Coils"/>
    </source>
</evidence>
<evidence type="ECO:0000313" key="3">
    <source>
        <dbReference type="Proteomes" id="UP000237271"/>
    </source>
</evidence>
<dbReference type="Proteomes" id="UP000237271">
    <property type="component" value="Unassembled WGS sequence"/>
</dbReference>
<feature type="coiled-coil region" evidence="1">
    <location>
        <begin position="80"/>
        <end position="114"/>
    </location>
</feature>
<proteinExistence type="predicted"/>
<dbReference type="AlphaFoldDB" id="A0A2P4X535"/>
<keyword evidence="1" id="KW-0175">Coiled coil</keyword>
<comment type="caution">
    <text evidence="2">The sequence shown here is derived from an EMBL/GenBank/DDBJ whole genome shotgun (WGS) entry which is preliminary data.</text>
</comment>
<name>A0A2P4X535_9STRA</name>
<feature type="coiled-coil region" evidence="1">
    <location>
        <begin position="195"/>
        <end position="222"/>
    </location>
</feature>
<feature type="coiled-coil region" evidence="1">
    <location>
        <begin position="14"/>
        <end position="55"/>
    </location>
</feature>
<organism evidence="2 3">
    <name type="scientific">Phytophthora palmivora</name>
    <dbReference type="NCBI Taxonomy" id="4796"/>
    <lineage>
        <taxon>Eukaryota</taxon>
        <taxon>Sar</taxon>
        <taxon>Stramenopiles</taxon>
        <taxon>Oomycota</taxon>
        <taxon>Peronosporomycetes</taxon>
        <taxon>Peronosporales</taxon>
        <taxon>Peronosporaceae</taxon>
        <taxon>Phytophthora</taxon>
    </lineage>
</organism>
<dbReference type="OrthoDB" id="199838at2759"/>
<protein>
    <submittedName>
        <fullName evidence="2">Uncharacterized protein</fullName>
    </submittedName>
</protein>
<evidence type="ECO:0000313" key="2">
    <source>
        <dbReference type="EMBL" id="POM60652.1"/>
    </source>
</evidence>
<sequence>MSRKHKPASAYQYYKKLVQDFDMLEREMESHQEEQSKLEAQLERAKAKIHTSKVENHQQLEWERERDRQLETFIQQHTALETLRAQTEALDDQELRLQAEMEVLHEKIQEASETEARQIRRLVHERTTLLEDELNKGKLDLDYIAQVVSTGRRQELKQQEIHKTALSSVQNLVQDVQERRRRDFEMAEANFQARMQSFQLEKDELAKKAKELRVTKQQALQILSQNQQTAIKDFFDTPTAQHDGKTPNTPSLHFGDILQSLNQSGSYVEQLQAIESERKSGRRDIDDALQEARATLERGTERIEAIQKSLSDRKAEAQKLGIVIPGTAPTGYDALNPRKSFLSPKFIAGELPTQVLNMILIATDTFS</sequence>
<reference evidence="2 3" key="1">
    <citation type="journal article" date="2017" name="Genome Biol. Evol.">
        <title>Phytophthora megakarya and P. palmivora, closely related causal agents of cacao black pod rot, underwent increases in genome sizes and gene numbers by different mechanisms.</title>
        <authorList>
            <person name="Ali S.S."/>
            <person name="Shao J."/>
            <person name="Lary D.J."/>
            <person name="Kronmiller B."/>
            <person name="Shen D."/>
            <person name="Strem M.D."/>
            <person name="Amoako-Attah I."/>
            <person name="Akrofi A.Y."/>
            <person name="Begoude B.A."/>
            <person name="Ten Hoopen G.M."/>
            <person name="Coulibaly K."/>
            <person name="Kebe B.I."/>
            <person name="Melnick R.L."/>
            <person name="Guiltinan M.J."/>
            <person name="Tyler B.M."/>
            <person name="Meinhardt L.W."/>
            <person name="Bailey B.A."/>
        </authorList>
    </citation>
    <scope>NUCLEOTIDE SEQUENCE [LARGE SCALE GENOMIC DNA]</scope>
    <source>
        <strain evidence="3">sbr112.9</strain>
    </source>
</reference>
<gene>
    <name evidence="2" type="ORF">PHPALM_30474</name>
</gene>
<accession>A0A2P4X535</accession>